<comment type="caution">
    <text evidence="4">The sequence shown here is derived from an EMBL/GenBank/DDBJ whole genome shotgun (WGS) entry which is preliminary data.</text>
</comment>
<evidence type="ECO:0000313" key="3">
    <source>
        <dbReference type="EMBL" id="MBB3676078.1"/>
    </source>
</evidence>
<dbReference type="GO" id="GO:0016787">
    <property type="term" value="F:hydrolase activity"/>
    <property type="evidence" value="ECO:0007669"/>
    <property type="project" value="UniProtKB-KW"/>
</dbReference>
<organism evidence="4 5">
    <name type="scientific">Modestobacter versicolor</name>
    <dbReference type="NCBI Taxonomy" id="429133"/>
    <lineage>
        <taxon>Bacteria</taxon>
        <taxon>Bacillati</taxon>
        <taxon>Actinomycetota</taxon>
        <taxon>Actinomycetes</taxon>
        <taxon>Geodermatophilales</taxon>
        <taxon>Geodermatophilaceae</taxon>
        <taxon>Modestobacter</taxon>
    </lineage>
</organism>
<dbReference type="Pfam" id="PF04203">
    <property type="entry name" value="Sortase"/>
    <property type="match status" value="1"/>
</dbReference>
<reference evidence="4 5" key="1">
    <citation type="submission" date="2018-06" db="EMBL/GenBank/DDBJ databases">
        <title>Draft genome sequence of Modestobacter versicolor CP153-2.</title>
        <authorList>
            <person name="Gundlapally S.R."/>
        </authorList>
    </citation>
    <scope>NUCLEOTIDE SEQUENCE [LARGE SCALE GENOMIC DNA]</scope>
    <source>
        <strain evidence="4 5">CP153-2</strain>
    </source>
</reference>
<keyword evidence="2" id="KW-0732">Signal</keyword>
<dbReference type="AlphaFoldDB" id="A0A323V760"/>
<gene>
    <name evidence="4" type="ORF">DMO24_18035</name>
    <name evidence="3" type="ORF">FHX36_001813</name>
</gene>
<dbReference type="PROSITE" id="PS51257">
    <property type="entry name" value="PROKAR_LIPOPROTEIN"/>
    <property type="match status" value="1"/>
</dbReference>
<evidence type="ECO:0000256" key="2">
    <source>
        <dbReference type="SAM" id="SignalP"/>
    </source>
</evidence>
<dbReference type="Proteomes" id="UP000580718">
    <property type="component" value="Unassembled WGS sequence"/>
</dbReference>
<protein>
    <submittedName>
        <fullName evidence="4">Class F sortase</fullName>
    </submittedName>
</protein>
<dbReference type="CDD" id="cd05829">
    <property type="entry name" value="Sortase_F"/>
    <property type="match status" value="1"/>
</dbReference>
<keyword evidence="5" id="KW-1185">Reference proteome</keyword>
<proteinExistence type="predicted"/>
<keyword evidence="1" id="KW-0378">Hydrolase</keyword>
<dbReference type="Proteomes" id="UP000247602">
    <property type="component" value="Unassembled WGS sequence"/>
</dbReference>
<reference evidence="3 6" key="2">
    <citation type="submission" date="2020-08" db="EMBL/GenBank/DDBJ databases">
        <title>Sequencing the genomes of 1000 actinobacteria strains.</title>
        <authorList>
            <person name="Klenk H.-P."/>
        </authorList>
    </citation>
    <scope>NUCLEOTIDE SEQUENCE [LARGE SCALE GENOMIC DNA]</scope>
    <source>
        <strain evidence="3 6">DSM 16678</strain>
    </source>
</reference>
<sequence>MLTPRGRAGLGALLVALTLGLSGCATESAAAPAPAPATTSATATSAPVAVLPAVLAASRPVRVQIPSIGVDSELMDLGLQGDGTLEVPPTGFPAGWFTGAPTPGERGPAVIAGHVDWAGSPGVFSALRDVAVGDEITVQREDGSTALFRVVEVGQYPKDAFPTAAVYADLEHAGLRVITCGGDFDPAARSYLDNTVVFADLVTTG</sequence>
<name>A0A323V760_9ACTN</name>
<dbReference type="InterPro" id="IPR042001">
    <property type="entry name" value="Sortase_F"/>
</dbReference>
<dbReference type="SUPFAM" id="SSF63817">
    <property type="entry name" value="Sortase"/>
    <property type="match status" value="1"/>
</dbReference>
<accession>A0A323V760</accession>
<dbReference type="EMBL" id="QKNV01000245">
    <property type="protein sequence ID" value="PZA19943.1"/>
    <property type="molecule type" value="Genomic_DNA"/>
</dbReference>
<dbReference type="NCBIfam" id="NF033748">
    <property type="entry name" value="class_F_sortase"/>
    <property type="match status" value="1"/>
</dbReference>
<dbReference type="InterPro" id="IPR023365">
    <property type="entry name" value="Sortase_dom-sf"/>
</dbReference>
<evidence type="ECO:0000313" key="4">
    <source>
        <dbReference type="EMBL" id="PZA19943.1"/>
    </source>
</evidence>
<evidence type="ECO:0000313" key="5">
    <source>
        <dbReference type="Proteomes" id="UP000247602"/>
    </source>
</evidence>
<evidence type="ECO:0000256" key="1">
    <source>
        <dbReference type="ARBA" id="ARBA00022801"/>
    </source>
</evidence>
<feature type="chain" id="PRO_5036328010" evidence="2">
    <location>
        <begin position="31"/>
        <end position="205"/>
    </location>
</feature>
<dbReference type="InterPro" id="IPR005754">
    <property type="entry name" value="Sortase"/>
</dbReference>
<dbReference type="OrthoDB" id="525039at2"/>
<feature type="signal peptide" evidence="2">
    <location>
        <begin position="1"/>
        <end position="30"/>
    </location>
</feature>
<evidence type="ECO:0000313" key="6">
    <source>
        <dbReference type="Proteomes" id="UP000580718"/>
    </source>
</evidence>
<dbReference type="EMBL" id="JACIBU010000001">
    <property type="protein sequence ID" value="MBB3676078.1"/>
    <property type="molecule type" value="Genomic_DNA"/>
</dbReference>
<dbReference type="Gene3D" id="2.40.260.10">
    <property type="entry name" value="Sortase"/>
    <property type="match status" value="1"/>
</dbReference>
<dbReference type="RefSeq" id="WP_110553594.1">
    <property type="nucleotide sequence ID" value="NZ_JACIBU010000001.1"/>
</dbReference>